<dbReference type="AlphaFoldDB" id="A0A5J5B4X1"/>
<gene>
    <name evidence="1" type="ORF">F0562_029345</name>
</gene>
<reference evidence="1 2" key="1">
    <citation type="submission" date="2019-09" db="EMBL/GenBank/DDBJ databases">
        <title>A chromosome-level genome assembly of the Chinese tupelo Nyssa sinensis.</title>
        <authorList>
            <person name="Yang X."/>
            <person name="Kang M."/>
            <person name="Yang Y."/>
            <person name="Xiong H."/>
            <person name="Wang M."/>
            <person name="Zhang Z."/>
            <person name="Wang Z."/>
            <person name="Wu H."/>
            <person name="Ma T."/>
            <person name="Liu J."/>
            <person name="Xi Z."/>
        </authorList>
    </citation>
    <scope>NUCLEOTIDE SEQUENCE [LARGE SCALE GENOMIC DNA]</scope>
    <source>
        <strain evidence="1">J267</strain>
        <tissue evidence="1">Leaf</tissue>
    </source>
</reference>
<evidence type="ECO:0000313" key="2">
    <source>
        <dbReference type="Proteomes" id="UP000325577"/>
    </source>
</evidence>
<dbReference type="EMBL" id="CM018039">
    <property type="protein sequence ID" value="KAA8536867.1"/>
    <property type="molecule type" value="Genomic_DNA"/>
</dbReference>
<accession>A0A5J5B4X1</accession>
<dbReference type="Proteomes" id="UP000325577">
    <property type="component" value="Linkage Group LG16"/>
</dbReference>
<protein>
    <submittedName>
        <fullName evidence="1">Uncharacterized protein</fullName>
    </submittedName>
</protein>
<proteinExistence type="predicted"/>
<name>A0A5J5B4X1_9ASTE</name>
<organism evidence="1 2">
    <name type="scientific">Nyssa sinensis</name>
    <dbReference type="NCBI Taxonomy" id="561372"/>
    <lineage>
        <taxon>Eukaryota</taxon>
        <taxon>Viridiplantae</taxon>
        <taxon>Streptophyta</taxon>
        <taxon>Embryophyta</taxon>
        <taxon>Tracheophyta</taxon>
        <taxon>Spermatophyta</taxon>
        <taxon>Magnoliopsida</taxon>
        <taxon>eudicotyledons</taxon>
        <taxon>Gunneridae</taxon>
        <taxon>Pentapetalae</taxon>
        <taxon>asterids</taxon>
        <taxon>Cornales</taxon>
        <taxon>Nyssaceae</taxon>
        <taxon>Nyssa</taxon>
    </lineage>
</organism>
<keyword evidence="2" id="KW-1185">Reference proteome</keyword>
<evidence type="ECO:0000313" key="1">
    <source>
        <dbReference type="EMBL" id="KAA8536867.1"/>
    </source>
</evidence>
<sequence>MAPRVVDRKGESDDDLSLLAYQVGLRCQRFYSVNPRPNSARLPDQSIRRSRGFRFLMGPSKDDEQVGIGGPSCVWRGDVAARVVHGDFPEHLVLREQKLGLDVEDCSSSFLDFPFSLTTHLIWKLV</sequence>